<keyword evidence="2 5" id="KW-0812">Transmembrane</keyword>
<dbReference type="GO" id="GO:0016020">
    <property type="term" value="C:membrane"/>
    <property type="evidence" value="ECO:0007669"/>
    <property type="project" value="UniProtKB-SubCell"/>
</dbReference>
<protein>
    <submittedName>
        <fullName evidence="7">Threonine/homoserine efflux transporter RhtA</fullName>
    </submittedName>
</protein>
<keyword evidence="3 5" id="KW-1133">Transmembrane helix</keyword>
<evidence type="ECO:0000256" key="2">
    <source>
        <dbReference type="ARBA" id="ARBA00022692"/>
    </source>
</evidence>
<evidence type="ECO:0000313" key="7">
    <source>
        <dbReference type="EMBL" id="SNS79834.1"/>
    </source>
</evidence>
<comment type="subcellular location">
    <subcellularLocation>
        <location evidence="1">Membrane</location>
        <topology evidence="1">Multi-pass membrane protein</topology>
    </subcellularLocation>
</comment>
<feature type="transmembrane region" description="Helical" evidence="5">
    <location>
        <begin position="185"/>
        <end position="203"/>
    </location>
</feature>
<dbReference type="RefSeq" id="WP_089399581.1">
    <property type="nucleotide sequence ID" value="NZ_FZOT01000006.1"/>
</dbReference>
<accession>A0A239HHU1</accession>
<feature type="transmembrane region" description="Helical" evidence="5">
    <location>
        <begin position="130"/>
        <end position="148"/>
    </location>
</feature>
<gene>
    <name evidence="7" type="ORF">SAMN06265795_106223</name>
</gene>
<dbReference type="AlphaFoldDB" id="A0A239HHU1"/>
<feature type="transmembrane region" description="Helical" evidence="5">
    <location>
        <begin position="265"/>
        <end position="282"/>
    </location>
</feature>
<evidence type="ECO:0000256" key="1">
    <source>
        <dbReference type="ARBA" id="ARBA00004141"/>
    </source>
</evidence>
<dbReference type="PANTHER" id="PTHR32322">
    <property type="entry name" value="INNER MEMBRANE TRANSPORTER"/>
    <property type="match status" value="1"/>
</dbReference>
<evidence type="ECO:0000256" key="3">
    <source>
        <dbReference type="ARBA" id="ARBA00022989"/>
    </source>
</evidence>
<dbReference type="Pfam" id="PF00892">
    <property type="entry name" value="EamA"/>
    <property type="match status" value="1"/>
</dbReference>
<dbReference type="InterPro" id="IPR050638">
    <property type="entry name" value="AA-Vitamin_Transporters"/>
</dbReference>
<dbReference type="InterPro" id="IPR037185">
    <property type="entry name" value="EmrE-like"/>
</dbReference>
<evidence type="ECO:0000259" key="6">
    <source>
        <dbReference type="Pfam" id="PF00892"/>
    </source>
</evidence>
<feature type="domain" description="EamA" evidence="6">
    <location>
        <begin position="152"/>
        <end position="282"/>
    </location>
</feature>
<dbReference type="EMBL" id="FZOT01000006">
    <property type="protein sequence ID" value="SNS79834.1"/>
    <property type="molecule type" value="Genomic_DNA"/>
</dbReference>
<feature type="transmembrane region" description="Helical" evidence="5">
    <location>
        <begin position="209"/>
        <end position="228"/>
    </location>
</feature>
<evidence type="ECO:0000256" key="4">
    <source>
        <dbReference type="ARBA" id="ARBA00023136"/>
    </source>
</evidence>
<feature type="transmembrane region" description="Helical" evidence="5">
    <location>
        <begin position="98"/>
        <end position="118"/>
    </location>
</feature>
<dbReference type="Proteomes" id="UP000198284">
    <property type="component" value="Unassembled WGS sequence"/>
</dbReference>
<reference evidence="7 8" key="1">
    <citation type="submission" date="2017-06" db="EMBL/GenBank/DDBJ databases">
        <authorList>
            <person name="Kim H.J."/>
            <person name="Triplett B.A."/>
        </authorList>
    </citation>
    <scope>NUCLEOTIDE SEQUENCE [LARGE SCALE GENOMIC DNA]</scope>
    <source>
        <strain evidence="7 8">U15</strain>
    </source>
</reference>
<keyword evidence="8" id="KW-1185">Reference proteome</keyword>
<dbReference type="OrthoDB" id="321830at2"/>
<proteinExistence type="predicted"/>
<feature type="transmembrane region" description="Helical" evidence="5">
    <location>
        <begin position="74"/>
        <end position="92"/>
    </location>
</feature>
<dbReference type="SUPFAM" id="SSF103481">
    <property type="entry name" value="Multidrug resistance efflux transporter EmrE"/>
    <property type="match status" value="2"/>
</dbReference>
<name>A0A239HHU1_9BURK</name>
<keyword evidence="4 5" id="KW-0472">Membrane</keyword>
<evidence type="ECO:0000313" key="8">
    <source>
        <dbReference type="Proteomes" id="UP000198284"/>
    </source>
</evidence>
<dbReference type="PANTHER" id="PTHR32322:SF9">
    <property type="entry name" value="AMINO-ACID METABOLITE EFFLUX PUMP-RELATED"/>
    <property type="match status" value="1"/>
</dbReference>
<dbReference type="InterPro" id="IPR000620">
    <property type="entry name" value="EamA_dom"/>
</dbReference>
<evidence type="ECO:0000256" key="5">
    <source>
        <dbReference type="SAM" id="Phobius"/>
    </source>
</evidence>
<sequence>MTDDRNPPGLASGTTLLTTLSMAAFAANSLLCRLALRETHIDAASFTTIRLASGALVLWIIVRLRHGASGSRGSWPSALALFAYAAAFSFAYQSLPAGSGALILFGAVQATMIGFGLWHGERMGMMQSAGLLLAASGLVGLMLPGLAAPPLSGALLMTTAGIAWGIYSLRGRGSSDATINTAGNFMRSLPFCAALTLATLPAAEIDQPGTVYAIASGAIASGLGYAVWYTALPRLRATTAATVQLSVPVIAAVGGIVLLSEPLTLRLVLAAAAVLGGIAMVISGRHGRSGG</sequence>
<feature type="transmembrane region" description="Helical" evidence="5">
    <location>
        <begin position="154"/>
        <end position="173"/>
    </location>
</feature>
<feature type="transmembrane region" description="Helical" evidence="5">
    <location>
        <begin position="240"/>
        <end position="259"/>
    </location>
</feature>
<organism evidence="7 8">
    <name type="scientific">Noviherbaspirillum humi</name>
    <dbReference type="NCBI Taxonomy" id="1688639"/>
    <lineage>
        <taxon>Bacteria</taxon>
        <taxon>Pseudomonadati</taxon>
        <taxon>Pseudomonadota</taxon>
        <taxon>Betaproteobacteria</taxon>
        <taxon>Burkholderiales</taxon>
        <taxon>Oxalobacteraceae</taxon>
        <taxon>Noviherbaspirillum</taxon>
    </lineage>
</organism>